<dbReference type="InterPro" id="IPR036691">
    <property type="entry name" value="Endo/exonu/phosph_ase_sf"/>
</dbReference>
<dbReference type="Proteomes" id="UP000789390">
    <property type="component" value="Unassembled WGS sequence"/>
</dbReference>
<name>A0A8J2RE57_9CRUS</name>
<dbReference type="Pfam" id="PF14529">
    <property type="entry name" value="Exo_endo_phos_2"/>
    <property type="match status" value="1"/>
</dbReference>
<gene>
    <name evidence="2" type="ORF">DGAL_LOCUS2438</name>
</gene>
<dbReference type="PANTHER" id="PTHR33273:SF2">
    <property type="entry name" value="ENDONUCLEASE_EXONUCLEASE_PHOSPHATASE DOMAIN-CONTAINING PROTEIN"/>
    <property type="match status" value="1"/>
</dbReference>
<evidence type="ECO:0000259" key="1">
    <source>
        <dbReference type="Pfam" id="PF14529"/>
    </source>
</evidence>
<evidence type="ECO:0000313" key="2">
    <source>
        <dbReference type="EMBL" id="CAH0100216.1"/>
    </source>
</evidence>
<dbReference type="PANTHER" id="PTHR33273">
    <property type="entry name" value="DOMAIN-CONTAINING PROTEIN, PUTATIVE-RELATED"/>
    <property type="match status" value="1"/>
</dbReference>
<dbReference type="AlphaFoldDB" id="A0A8J2RE57"/>
<reference evidence="2" key="1">
    <citation type="submission" date="2021-11" db="EMBL/GenBank/DDBJ databases">
        <authorList>
            <person name="Schell T."/>
        </authorList>
    </citation>
    <scope>NUCLEOTIDE SEQUENCE</scope>
    <source>
        <strain evidence="2">M5</strain>
    </source>
</reference>
<dbReference type="EMBL" id="CAKKLH010000034">
    <property type="protein sequence ID" value="CAH0100216.1"/>
    <property type="molecule type" value="Genomic_DNA"/>
</dbReference>
<feature type="domain" description="Endonuclease/exonuclease/phosphatase" evidence="1">
    <location>
        <begin position="574"/>
        <end position="645"/>
    </location>
</feature>
<organism evidence="2 3">
    <name type="scientific">Daphnia galeata</name>
    <dbReference type="NCBI Taxonomy" id="27404"/>
    <lineage>
        <taxon>Eukaryota</taxon>
        <taxon>Metazoa</taxon>
        <taxon>Ecdysozoa</taxon>
        <taxon>Arthropoda</taxon>
        <taxon>Crustacea</taxon>
        <taxon>Branchiopoda</taxon>
        <taxon>Diplostraca</taxon>
        <taxon>Cladocera</taxon>
        <taxon>Anomopoda</taxon>
        <taxon>Daphniidae</taxon>
        <taxon>Daphnia</taxon>
    </lineage>
</organism>
<evidence type="ECO:0000313" key="3">
    <source>
        <dbReference type="Proteomes" id="UP000789390"/>
    </source>
</evidence>
<accession>A0A8J2RE57</accession>
<protein>
    <recommendedName>
        <fullName evidence="1">Endonuclease/exonuclease/phosphatase domain-containing protein</fullName>
    </recommendedName>
</protein>
<comment type="caution">
    <text evidence="2">The sequence shown here is derived from an EMBL/GenBank/DDBJ whole genome shotgun (WGS) entry which is preliminary data.</text>
</comment>
<proteinExistence type="predicted"/>
<sequence length="697" mass="77674">MLTTISAADSKLLSSIIGNNLKDNSKWFVEKFGQETEAKMAYTVRNFENQFKLNTGISDLHFGKKNEILNLKNSKNQLAAESKLFLSLIWNSLKDNSKWSVEKFGQETEAKMANTVRNFENQFKLNTGFTNLHFGKKDETLNLKNTKNELAILQYEKEESKIVKISNSQTKQFSALTLKVPNNPSNNPDCKSGTGKCRNNLVKTCFQDSMKAHSKNASLISSINQGSSKPVVEAEIFSTPKSVAKSKRPLLADSSMDESISDSKKIRYEDLSNFTDDTELSHLNSLSKETISSVLHRPCEDTTRPHRQARSSVNERQASLRPASLVASYATSSKPTDRIALAGMDELLSSSGGGPVPASVRQKDNNFIVRLTDPADLDRAKTILEPKAGPDTVALFVNLSYIPSRKEDLMLRNCGLKEKIDSESQLFAKPNSQNGHVKILFNCKEARDLALAGGELDFFLTLLPTLLKFFKMVRFVAVSNARDKVMYRHPAALLTQAVGNLRQSMVASSSAIFENTLDVILIQEPFAKGHQSPTIINIPPGYVAFAVAQIISLKWIYILFMFSSDLSCLFTKLSIISVDSNALSKVWNRNLTNSRGSELELLIAIHFLHILNYPLDAIDCTSFLDISLAGSAITCTRWFYPTISSFCDRPTYIFKLIAPLLAALLKLKLVLRLILPTFLAYALKFRSKVADAMKHFV</sequence>
<dbReference type="InterPro" id="IPR005135">
    <property type="entry name" value="Endo/exonuclease/phosphatase"/>
</dbReference>
<keyword evidence="3" id="KW-1185">Reference proteome</keyword>
<dbReference type="SUPFAM" id="SSF56219">
    <property type="entry name" value="DNase I-like"/>
    <property type="match status" value="1"/>
</dbReference>